<dbReference type="InterPro" id="IPR050724">
    <property type="entry name" value="Glu_Leu_Phe_Val_DH"/>
</dbReference>
<gene>
    <name evidence="11" type="ORF">CTEN210_15406</name>
</gene>
<feature type="binding site" evidence="6">
    <location>
        <position position="228"/>
    </location>
    <ligand>
        <name>substrate</name>
    </ligand>
</feature>
<dbReference type="InterPro" id="IPR006095">
    <property type="entry name" value="Glu/Leu/Phe/Val/Trp_DH"/>
</dbReference>
<dbReference type="Gene3D" id="3.40.50.10860">
    <property type="entry name" value="Leucine Dehydrogenase, chain A, domain 1"/>
    <property type="match status" value="1"/>
</dbReference>
<feature type="binding site" evidence="6">
    <location>
        <position position="303"/>
    </location>
    <ligand>
        <name>NAD(+)</name>
        <dbReference type="ChEBI" id="CHEBI:57540"/>
    </ligand>
</feature>
<dbReference type="FunFam" id="3.40.50.720:FF:000030">
    <property type="entry name" value="Glutamate dehydrogenase"/>
    <property type="match status" value="1"/>
</dbReference>
<dbReference type="InterPro" id="IPR036291">
    <property type="entry name" value="NAD(P)-bd_dom_sf"/>
</dbReference>
<comment type="caution">
    <text evidence="11">The sequence shown here is derived from an EMBL/GenBank/DDBJ whole genome shotgun (WGS) entry which is preliminary data.</text>
</comment>
<reference evidence="11 12" key="1">
    <citation type="journal article" date="2021" name="Sci. Rep.">
        <title>The genome of the diatom Chaetoceros tenuissimus carries an ancient integrated fragment of an extant virus.</title>
        <authorList>
            <person name="Hongo Y."/>
            <person name="Kimura K."/>
            <person name="Takaki Y."/>
            <person name="Yoshida Y."/>
            <person name="Baba S."/>
            <person name="Kobayashi G."/>
            <person name="Nagasaki K."/>
            <person name="Hano T."/>
            <person name="Tomaru Y."/>
        </authorList>
    </citation>
    <scope>NUCLEOTIDE SEQUENCE [LARGE SCALE GENOMIC DNA]</scope>
    <source>
        <strain evidence="11 12">NIES-3715</strain>
    </source>
</reference>
<dbReference type="Proteomes" id="UP001054902">
    <property type="component" value="Unassembled WGS sequence"/>
</dbReference>
<feature type="active site" description="Proton donor" evidence="5">
    <location>
        <position position="189"/>
    </location>
</feature>
<dbReference type="NCBIfam" id="NF006929">
    <property type="entry name" value="PRK09414.1"/>
    <property type="match status" value="1"/>
</dbReference>
<evidence type="ECO:0000256" key="6">
    <source>
        <dbReference type="PIRSR" id="PIRSR000185-2"/>
    </source>
</evidence>
<comment type="similarity">
    <text evidence="1 4 8">Belongs to the Glu/Leu/Phe/Val dehydrogenases family.</text>
</comment>
<dbReference type="InterPro" id="IPR014362">
    <property type="entry name" value="Glu_DH"/>
</dbReference>
<evidence type="ECO:0000256" key="4">
    <source>
        <dbReference type="PIRNR" id="PIRNR000185"/>
    </source>
</evidence>
<feature type="binding site" evidence="6">
    <location>
        <position position="174"/>
    </location>
    <ligand>
        <name>substrate</name>
    </ligand>
</feature>
<feature type="binding site" evidence="6">
    <location>
        <position position="272"/>
    </location>
    <ligand>
        <name>NAD(+)</name>
        <dbReference type="ChEBI" id="CHEBI:57540"/>
    </ligand>
</feature>
<evidence type="ECO:0000256" key="3">
    <source>
        <dbReference type="ARBA" id="ARBA00023002"/>
    </source>
</evidence>
<evidence type="ECO:0000256" key="1">
    <source>
        <dbReference type="ARBA" id="ARBA00006382"/>
    </source>
</evidence>
<dbReference type="SUPFAM" id="SSF51735">
    <property type="entry name" value="NAD(P)-binding Rossmann-fold domains"/>
    <property type="match status" value="1"/>
</dbReference>
<dbReference type="Pfam" id="PF02812">
    <property type="entry name" value="ELFV_dehydrog_N"/>
    <property type="match status" value="1"/>
</dbReference>
<evidence type="ECO:0000256" key="9">
    <source>
        <dbReference type="SAM" id="MobiDB-lite"/>
    </source>
</evidence>
<feature type="binding site" evidence="6">
    <location>
        <position position="177"/>
    </location>
    <ligand>
        <name>substrate</name>
    </ligand>
</feature>
<feature type="binding site" evidence="6">
    <location>
        <position position="153"/>
    </location>
    <ligand>
        <name>substrate</name>
    </ligand>
</feature>
<feature type="site" description="Important for catalysis" evidence="7">
    <location>
        <position position="229"/>
    </location>
</feature>
<organism evidence="11 12">
    <name type="scientific">Chaetoceros tenuissimus</name>
    <dbReference type="NCBI Taxonomy" id="426638"/>
    <lineage>
        <taxon>Eukaryota</taxon>
        <taxon>Sar</taxon>
        <taxon>Stramenopiles</taxon>
        <taxon>Ochrophyta</taxon>
        <taxon>Bacillariophyta</taxon>
        <taxon>Coscinodiscophyceae</taxon>
        <taxon>Chaetocerotophycidae</taxon>
        <taxon>Chaetocerotales</taxon>
        <taxon>Chaetocerotaceae</taxon>
        <taxon>Chaetoceros</taxon>
    </lineage>
</organism>
<evidence type="ECO:0000313" key="11">
    <source>
        <dbReference type="EMBL" id="GFH58930.1"/>
    </source>
</evidence>
<evidence type="ECO:0000256" key="2">
    <source>
        <dbReference type="ARBA" id="ARBA00011643"/>
    </source>
</evidence>
<keyword evidence="3 4" id="KW-0560">Oxidoreductase</keyword>
<feature type="binding site" evidence="6">
    <location>
        <position position="445"/>
    </location>
    <ligand>
        <name>substrate</name>
    </ligand>
</feature>
<dbReference type="PIRSF" id="PIRSF000185">
    <property type="entry name" value="Glu_DH"/>
    <property type="match status" value="1"/>
</dbReference>
<feature type="domain" description="Glutamate/phenylalanine/leucine/valine/L-tryptophan dehydrogenase C-terminal" evidence="10">
    <location>
        <begin position="265"/>
        <end position="509"/>
    </location>
</feature>
<dbReference type="GO" id="GO:0000166">
    <property type="term" value="F:nucleotide binding"/>
    <property type="evidence" value="ECO:0007669"/>
    <property type="project" value="UniProtKB-KW"/>
</dbReference>
<accession>A0AAD3D9I4</accession>
<dbReference type="Gene3D" id="1.10.285.10">
    <property type="entry name" value="Glutamate Dehydrogenase, chain A, domain 3"/>
    <property type="match status" value="2"/>
</dbReference>
<dbReference type="InterPro" id="IPR006096">
    <property type="entry name" value="Glu/Leu/Phe/Val/Trp_DH_C"/>
</dbReference>
<evidence type="ECO:0000259" key="10">
    <source>
        <dbReference type="SMART" id="SM00839"/>
    </source>
</evidence>
<dbReference type="EMBL" id="BLLK01000062">
    <property type="protein sequence ID" value="GFH58930.1"/>
    <property type="molecule type" value="Genomic_DNA"/>
</dbReference>
<dbReference type="InterPro" id="IPR033524">
    <property type="entry name" value="Glu/Leu/Phe/Val_DH_AS"/>
</dbReference>
<keyword evidence="6" id="KW-0547">Nucleotide-binding</keyword>
<sequence length="512" mass="56875">MNTDSKTNAAVGYKFDRRFHDRDALLVQMDSYAHPTNNPQSIENEEKSNREELPKELALNLREEVTVEGFLDPLRRRYAHQPVFLQAVEEMAKSVTPLFEDEVNGEFYKRAFLVMTEPERTISFRVLWQDDRGDMKCNRGWRVEFNSALGPFKGGLRFHPTVTEGVLKFLGFEQVFKNALTGLPMGGAKGGSDFDPKGKSDGEIRRFCEAFMNELVKHIGGNTDIPAGDIGVGEREIGYLFGQYKKLSNDNDGTLTGKPLILGGSLLRPEATGYGAVYMAQIAVEREGGTLKGKRCAVSGSGNVAQYAAKKLIDLGAKVITMSDSNGTLVFKNGMTLEEWNTVVEIKQKKRGRLSSLKLCDQNTEYIANHSPWKLRDLKLDYAFPCATQNEINGTSMDRLIDNGLVGVFEGANLPTTLAGQKHLREKKILYIPGKACNAGGVSVSGFEMSQNAMHLIWTNEEVDAKLKETMQAIYNQIDNVKEGGECTLEEGANRAGFLKVALAMKKLGWIW</sequence>
<dbReference type="InterPro" id="IPR006097">
    <property type="entry name" value="Glu/Leu/Phe/Val/Trp_DH_dimer"/>
</dbReference>
<dbReference type="PRINTS" id="PR00082">
    <property type="entry name" value="GLFDHDRGNASE"/>
</dbReference>
<evidence type="ECO:0000313" key="12">
    <source>
        <dbReference type="Proteomes" id="UP001054902"/>
    </source>
</evidence>
<dbReference type="PANTHER" id="PTHR43571">
    <property type="entry name" value="NADP-SPECIFIC GLUTAMATE DEHYDROGENASE 1-RELATED"/>
    <property type="match status" value="1"/>
</dbReference>
<evidence type="ECO:0000256" key="7">
    <source>
        <dbReference type="PIRSR" id="PIRSR000185-3"/>
    </source>
</evidence>
<dbReference type="PROSITE" id="PS00074">
    <property type="entry name" value="GLFV_DEHYDROGENASE"/>
    <property type="match status" value="1"/>
</dbReference>
<dbReference type="InterPro" id="IPR046346">
    <property type="entry name" value="Aminoacid_DH-like_N_sf"/>
</dbReference>
<dbReference type="PANTHER" id="PTHR43571:SF1">
    <property type="entry name" value="NADP-SPECIFIC GLUTAMATE DEHYDROGENASE 1-RELATED"/>
    <property type="match status" value="1"/>
</dbReference>
<dbReference type="SMART" id="SM00839">
    <property type="entry name" value="ELFV_dehydrog"/>
    <property type="match status" value="1"/>
</dbReference>
<keyword evidence="12" id="KW-1185">Reference proteome</keyword>
<proteinExistence type="inferred from homology"/>
<dbReference type="SUPFAM" id="SSF53223">
    <property type="entry name" value="Aminoacid dehydrogenase-like, N-terminal domain"/>
    <property type="match status" value="1"/>
</dbReference>
<evidence type="ECO:0000256" key="8">
    <source>
        <dbReference type="RuleBase" id="RU004417"/>
    </source>
</evidence>
<dbReference type="Gene3D" id="3.40.50.720">
    <property type="entry name" value="NAD(P)-binding Rossmann-like Domain"/>
    <property type="match status" value="1"/>
</dbReference>
<dbReference type="Pfam" id="PF00208">
    <property type="entry name" value="ELFV_dehydrog"/>
    <property type="match status" value="1"/>
</dbReference>
<dbReference type="GO" id="GO:0004354">
    <property type="term" value="F:glutamate dehydrogenase (NADP+) activity"/>
    <property type="evidence" value="ECO:0007669"/>
    <property type="project" value="TreeGrafter"/>
</dbReference>
<dbReference type="FunFam" id="3.40.50.10860:FF:000002">
    <property type="entry name" value="Glutamate dehydrogenase"/>
    <property type="match status" value="1"/>
</dbReference>
<feature type="region of interest" description="Disordered" evidence="9">
    <location>
        <begin position="32"/>
        <end position="52"/>
    </location>
</feature>
<dbReference type="GO" id="GO:0005829">
    <property type="term" value="C:cytosol"/>
    <property type="evidence" value="ECO:0007669"/>
    <property type="project" value="TreeGrafter"/>
</dbReference>
<name>A0AAD3D9I4_9STRA</name>
<comment type="subunit">
    <text evidence="2">Homohexamer.</text>
</comment>
<dbReference type="GO" id="GO:0006537">
    <property type="term" value="P:glutamate biosynthetic process"/>
    <property type="evidence" value="ECO:0007669"/>
    <property type="project" value="TreeGrafter"/>
</dbReference>
<dbReference type="AlphaFoldDB" id="A0AAD3D9I4"/>
<evidence type="ECO:0000256" key="5">
    <source>
        <dbReference type="PIRSR" id="PIRSR000185-1"/>
    </source>
</evidence>
<keyword evidence="6" id="KW-0520">NAD</keyword>
<protein>
    <recommendedName>
        <fullName evidence="4">Glutamate dehydrogenase</fullName>
    </recommendedName>
</protein>